<sequence>MWVTAEGRIRREPLPGGRYDEARGTCRSACTGGRTATGGHIDYVHHTGFTATGDVRGGVLCGEHLVLYRQHLGPARDGR</sequence>
<evidence type="ECO:0000313" key="2">
    <source>
        <dbReference type="Proteomes" id="UP000095329"/>
    </source>
</evidence>
<dbReference type="eggNOG" id="COG3631">
    <property type="taxonomic scope" value="Bacteria"/>
</dbReference>
<protein>
    <submittedName>
        <fullName evidence="1">Uncharacterized protein</fullName>
    </submittedName>
</protein>
<reference evidence="1 2" key="1">
    <citation type="journal article" date="2013" name="Genome Announc.">
        <title>Genome Sequence of Streptomyces violaceusniger Strain SPC6, a Halotolerant Streptomycete That Exhibits Rapid Growth and Development.</title>
        <authorList>
            <person name="Chen X."/>
            <person name="Zhang B."/>
            <person name="Zhang W."/>
            <person name="Wu X."/>
            <person name="Zhang M."/>
            <person name="Chen T."/>
            <person name="Liu G."/>
            <person name="Dyson P."/>
        </authorList>
    </citation>
    <scope>NUCLEOTIDE SEQUENCE [LARGE SCALE GENOMIC DNA]</scope>
    <source>
        <strain evidence="1 2">SPC6</strain>
    </source>
</reference>
<proteinExistence type="predicted"/>
<comment type="caution">
    <text evidence="1">The sequence shown here is derived from an EMBL/GenBank/DDBJ whole genome shotgun (WGS) entry which is preliminary data.</text>
</comment>
<dbReference type="AlphaFoldDB" id="A0A1D3DZH2"/>
<dbReference type="Pfam" id="PF11512">
    <property type="entry name" value="Atu4866"/>
    <property type="match status" value="1"/>
</dbReference>
<organism evidence="1 2">
    <name type="scientific">Streptomyces thermolilacinus SPC6</name>
    <dbReference type="NCBI Taxonomy" id="1306406"/>
    <lineage>
        <taxon>Bacteria</taxon>
        <taxon>Bacillati</taxon>
        <taxon>Actinomycetota</taxon>
        <taxon>Actinomycetes</taxon>
        <taxon>Kitasatosporales</taxon>
        <taxon>Streptomycetaceae</taxon>
        <taxon>Streptomyces</taxon>
    </lineage>
</organism>
<dbReference type="InterPro" id="IPR038646">
    <property type="entry name" value="Atu4866-like_sf"/>
</dbReference>
<gene>
    <name evidence="1" type="ORF">J116_000125</name>
</gene>
<name>A0A1D3DZH2_9ACTN</name>
<dbReference type="STRING" id="1306406.J116_000125"/>
<dbReference type="EMBL" id="ASHX02000001">
    <property type="protein sequence ID" value="OEJ97720.1"/>
    <property type="molecule type" value="Genomic_DNA"/>
</dbReference>
<dbReference type="Proteomes" id="UP000095329">
    <property type="component" value="Unassembled WGS sequence"/>
</dbReference>
<accession>A0A1D3DZH2</accession>
<keyword evidence="2" id="KW-1185">Reference proteome</keyword>
<dbReference type="InterPro" id="IPR020955">
    <property type="entry name" value="Uncharacterised_Atu4866"/>
</dbReference>
<dbReference type="Gene3D" id="2.40.128.290">
    <property type="entry name" value="Uncharacterised protein Atu4866, PF11512"/>
    <property type="match status" value="1"/>
</dbReference>
<evidence type="ECO:0000313" key="1">
    <source>
        <dbReference type="EMBL" id="OEJ97720.1"/>
    </source>
</evidence>
<dbReference type="OrthoDB" id="9810893at2"/>